<dbReference type="GO" id="GO:0006508">
    <property type="term" value="P:proteolysis"/>
    <property type="evidence" value="ECO:0007669"/>
    <property type="project" value="InterPro"/>
</dbReference>
<dbReference type="Proteomes" id="UP000179001">
    <property type="component" value="Unassembled WGS sequence"/>
</dbReference>
<gene>
    <name evidence="4" type="ORF">A2478_02545</name>
</gene>
<sequence>MKIKFSIFFFSILFFCYLFFPGQTQAAPTTTLSAESTNAFLYTYDSACPNLENINRPRAIILPKGISGIDTVYLHFHGKDFTHGEKEAQTYDPATTSNLNSLYTKYDWDERVAELKTSGVNAVIFMPRLKQTGSTGQTISSGEFTCFYNEAKEVLTSLTPFSDSTIILSGHSAGGNTIRQYLKHGLPASTTLFFDACYGNWCKDAASYGGGTHFISYTEVNSPGTIPDSNNAKEKAPDKVKLILANRLNHGDVFRQCFKDHLSFDELANQTTGSYTALCGGKGTVVGSNPPALVKEETETKVIENQPFSFAPPKLSVLADICKLKPVSGLTGQDVNFPWISQCVVGLYKYFVVFGALLSVLLIIIGGILYLTAGFSAKNVETGKSMVLKSLYGLIILLSSFVILLAINPDLTNPSSLSVNLISEKIIENAIVDLADAQDSSAIAATSGAACKTIEECRILCANKSAWQNDFPGMYQIADTVQAIEATGLKSDKGTLIPKTLVDPLERAGQIANQKGYTIRIVSGFRSLKSELNIVCSKYIGQGAAQEAKLGPIKAWPGTSDHSMGRAVDVTLIDNATNKAVTTSSSDSQADPKWVKGTRILATIMYEAGWQRYLKEIWHFEYNPAKTCRTNSCYVYSDSCSCPE</sequence>
<dbReference type="InterPro" id="IPR003709">
    <property type="entry name" value="VanY-like_core_dom"/>
</dbReference>
<accession>A0A1F5T0L6</accession>
<dbReference type="AlphaFoldDB" id="A0A1F5T0L6"/>
<feature type="transmembrane region" description="Helical" evidence="1">
    <location>
        <begin position="350"/>
        <end position="375"/>
    </location>
</feature>
<dbReference type="Gene3D" id="3.30.1380.10">
    <property type="match status" value="1"/>
</dbReference>
<dbReference type="SUPFAM" id="SSF55166">
    <property type="entry name" value="Hedgehog/DD-peptidase"/>
    <property type="match status" value="1"/>
</dbReference>
<comment type="caution">
    <text evidence="4">The sequence shown here is derived from an EMBL/GenBank/DDBJ whole genome shotgun (WGS) entry which is preliminary data.</text>
</comment>
<name>A0A1F5T0L6_9BACT</name>
<evidence type="ECO:0000313" key="4">
    <source>
        <dbReference type="EMBL" id="OGF32490.1"/>
    </source>
</evidence>
<evidence type="ECO:0000259" key="3">
    <source>
        <dbReference type="Pfam" id="PF02557"/>
    </source>
</evidence>
<feature type="domain" description="D-alanyl-D-alanine carboxypeptidase-like core" evidence="3">
    <location>
        <begin position="500"/>
        <end position="624"/>
    </location>
</feature>
<protein>
    <recommendedName>
        <fullName evidence="3">D-alanyl-D-alanine carboxypeptidase-like core domain-containing protein</fullName>
    </recommendedName>
</protein>
<evidence type="ECO:0000313" key="5">
    <source>
        <dbReference type="Proteomes" id="UP000179001"/>
    </source>
</evidence>
<dbReference type="EMBL" id="MFGJ01000005">
    <property type="protein sequence ID" value="OGF32490.1"/>
    <property type="molecule type" value="Genomic_DNA"/>
</dbReference>
<keyword evidence="1" id="KW-0812">Transmembrane</keyword>
<evidence type="ECO:0000256" key="1">
    <source>
        <dbReference type="SAM" id="Phobius"/>
    </source>
</evidence>
<dbReference type="Pfam" id="PF02557">
    <property type="entry name" value="VanY"/>
    <property type="match status" value="1"/>
</dbReference>
<dbReference type="GO" id="GO:0008233">
    <property type="term" value="F:peptidase activity"/>
    <property type="evidence" value="ECO:0007669"/>
    <property type="project" value="InterPro"/>
</dbReference>
<keyword evidence="2" id="KW-0732">Signal</keyword>
<dbReference type="InterPro" id="IPR009045">
    <property type="entry name" value="Zn_M74/Hedgehog-like"/>
</dbReference>
<dbReference type="STRING" id="1798002.A2478_02545"/>
<keyword evidence="1" id="KW-0472">Membrane</keyword>
<feature type="transmembrane region" description="Helical" evidence="1">
    <location>
        <begin position="387"/>
        <end position="407"/>
    </location>
</feature>
<organism evidence="4 5">
    <name type="scientific">Candidatus Falkowbacteria bacterium RIFOXYC2_FULL_36_12</name>
    <dbReference type="NCBI Taxonomy" id="1798002"/>
    <lineage>
        <taxon>Bacteria</taxon>
        <taxon>Candidatus Falkowiibacteriota</taxon>
    </lineage>
</organism>
<evidence type="ECO:0000256" key="2">
    <source>
        <dbReference type="SAM" id="SignalP"/>
    </source>
</evidence>
<proteinExistence type="predicted"/>
<keyword evidence="1" id="KW-1133">Transmembrane helix</keyword>
<feature type="signal peptide" evidence="2">
    <location>
        <begin position="1"/>
        <end position="26"/>
    </location>
</feature>
<reference evidence="4 5" key="1">
    <citation type="journal article" date="2016" name="Nat. Commun.">
        <title>Thousands of microbial genomes shed light on interconnected biogeochemical processes in an aquifer system.</title>
        <authorList>
            <person name="Anantharaman K."/>
            <person name="Brown C.T."/>
            <person name="Hug L.A."/>
            <person name="Sharon I."/>
            <person name="Castelle C.J."/>
            <person name="Probst A.J."/>
            <person name="Thomas B.C."/>
            <person name="Singh A."/>
            <person name="Wilkins M.J."/>
            <person name="Karaoz U."/>
            <person name="Brodie E.L."/>
            <person name="Williams K.H."/>
            <person name="Hubbard S.S."/>
            <person name="Banfield J.F."/>
        </authorList>
    </citation>
    <scope>NUCLEOTIDE SEQUENCE [LARGE SCALE GENOMIC DNA]</scope>
</reference>
<feature type="chain" id="PRO_5009521324" description="D-alanyl-D-alanine carboxypeptidase-like core domain-containing protein" evidence="2">
    <location>
        <begin position="27"/>
        <end position="644"/>
    </location>
</feature>